<gene>
    <name evidence="2" type="ORF">C8F04DRAFT_1265238</name>
</gene>
<evidence type="ECO:0000313" key="3">
    <source>
        <dbReference type="Proteomes" id="UP001218188"/>
    </source>
</evidence>
<protein>
    <submittedName>
        <fullName evidence="2">Uncharacterized protein</fullName>
    </submittedName>
</protein>
<dbReference type="AlphaFoldDB" id="A0AAD6SJJ4"/>
<dbReference type="EMBL" id="JARJCM010000104">
    <property type="protein sequence ID" value="KAJ7029176.1"/>
    <property type="molecule type" value="Genomic_DNA"/>
</dbReference>
<comment type="caution">
    <text evidence="2">The sequence shown here is derived from an EMBL/GenBank/DDBJ whole genome shotgun (WGS) entry which is preliminary data.</text>
</comment>
<dbReference type="Proteomes" id="UP001218188">
    <property type="component" value="Unassembled WGS sequence"/>
</dbReference>
<feature type="region of interest" description="Disordered" evidence="1">
    <location>
        <begin position="147"/>
        <end position="172"/>
    </location>
</feature>
<evidence type="ECO:0000313" key="2">
    <source>
        <dbReference type="EMBL" id="KAJ7029176.1"/>
    </source>
</evidence>
<evidence type="ECO:0000256" key="1">
    <source>
        <dbReference type="SAM" id="MobiDB-lite"/>
    </source>
</evidence>
<proteinExistence type="predicted"/>
<name>A0AAD6SJJ4_9AGAR</name>
<keyword evidence="3" id="KW-1185">Reference proteome</keyword>
<accession>A0AAD6SJJ4</accession>
<feature type="compositionally biased region" description="Low complexity" evidence="1">
    <location>
        <begin position="160"/>
        <end position="169"/>
    </location>
</feature>
<organism evidence="2 3">
    <name type="scientific">Mycena alexandri</name>
    <dbReference type="NCBI Taxonomy" id="1745969"/>
    <lineage>
        <taxon>Eukaryota</taxon>
        <taxon>Fungi</taxon>
        <taxon>Dikarya</taxon>
        <taxon>Basidiomycota</taxon>
        <taxon>Agaricomycotina</taxon>
        <taxon>Agaricomycetes</taxon>
        <taxon>Agaricomycetidae</taxon>
        <taxon>Agaricales</taxon>
        <taxon>Marasmiineae</taxon>
        <taxon>Mycenaceae</taxon>
        <taxon>Mycena</taxon>
    </lineage>
</organism>
<reference evidence="2" key="1">
    <citation type="submission" date="2023-03" db="EMBL/GenBank/DDBJ databases">
        <title>Massive genome expansion in bonnet fungi (Mycena s.s.) driven by repeated elements and novel gene families across ecological guilds.</title>
        <authorList>
            <consortium name="Lawrence Berkeley National Laboratory"/>
            <person name="Harder C.B."/>
            <person name="Miyauchi S."/>
            <person name="Viragh M."/>
            <person name="Kuo A."/>
            <person name="Thoen E."/>
            <person name="Andreopoulos B."/>
            <person name="Lu D."/>
            <person name="Skrede I."/>
            <person name="Drula E."/>
            <person name="Henrissat B."/>
            <person name="Morin E."/>
            <person name="Kohler A."/>
            <person name="Barry K."/>
            <person name="LaButti K."/>
            <person name="Morin E."/>
            <person name="Salamov A."/>
            <person name="Lipzen A."/>
            <person name="Mereny Z."/>
            <person name="Hegedus B."/>
            <person name="Baldrian P."/>
            <person name="Stursova M."/>
            <person name="Weitz H."/>
            <person name="Taylor A."/>
            <person name="Grigoriev I.V."/>
            <person name="Nagy L.G."/>
            <person name="Martin F."/>
            <person name="Kauserud H."/>
        </authorList>
    </citation>
    <scope>NUCLEOTIDE SEQUENCE</scope>
    <source>
        <strain evidence="2">CBHHK200</strain>
    </source>
</reference>
<sequence length="699" mass="73178">MSSPAFSHTSIPPNPPLQIALQHAHIPPPISLRASWTAGRLPLSAALVARPLLCPSRIDYAPSLARCVWVLAAHDVDRGVAGVAAAARVGCCTLTPKYSRLQQADAANVDMSTIKLKAEDLYTPLHFSDPLVALLNVVHERRAGAGTGMLTPTPNPYNPNPAANTARTPSPMPLRLPSPARDGTLTAPLPTQAALTAALSAIAIDRTPTLAASRLTLAAIPLILVAVPLIPPSPSPSPSPPSPYLLKQLGMQEDVARALGLLHQAACRASLLCPQPAYVFDLILLGDFGASGPTSTPLPIPPALLLLLIPAGETRTSRRSETHSLWAAASLPCGARRGAHARVIGALYCYDLKFHCYHGFLKLYPRYLNNNNATTRSSNALPPALLLTLAHALLPAAWAEPDVQTRGTCGGAILTPLHTLFDALWGALAASTPADANVHDTKQQTRTQKPNPRPRADNRAPRRARAAFVGAVLEAGGTGEWKGIGAREGIGEAGARLFTQEVARVADAAEDDERETDAKKEAKEANAKPLLHVDARRAAVLVRGVLGAAGGVGGDLLTTLSACLRAGSPPALVCAVLEALVGVEDEAATPEVESDPETPTAKLPPALVGARIRAAGLALWTEVLQGAVRRADAVLLVHVLAAFSRGEGVWGGEVAESLNVLLAARTYALLLTAPALLLSYLRAKVGENGENNHDEGGRI</sequence>
<feature type="region of interest" description="Disordered" evidence="1">
    <location>
        <begin position="434"/>
        <end position="463"/>
    </location>
</feature>